<feature type="transmembrane region" description="Helical" evidence="1">
    <location>
        <begin position="37"/>
        <end position="62"/>
    </location>
</feature>
<gene>
    <name evidence="2" type="ORF">ISN74_17810</name>
</gene>
<feature type="transmembrane region" description="Helical" evidence="1">
    <location>
        <begin position="106"/>
        <end position="125"/>
    </location>
</feature>
<feature type="transmembrane region" description="Helical" evidence="1">
    <location>
        <begin position="172"/>
        <end position="193"/>
    </location>
</feature>
<sequence>MRRFSQKQYEQRVLVVMAIYAMAVLFAWPLLRTATQLPWKILLALAPVLPLIYLISLLARRIRTSDELEQRTHLIALGTAAAVTSTLGMIGGFLSIAGVLKLDGTILIWVFPVIMLSYSAVRWYVLRRYGVSSWCDEDAGSWFYLRFALVGVIILVIAALSHGELDDYRLGFVYGTGGGCMGAGLVLALSRWYRRRYRSE</sequence>
<dbReference type="Proteomes" id="UP000663181">
    <property type="component" value="Chromosome"/>
</dbReference>
<feature type="transmembrane region" description="Helical" evidence="1">
    <location>
        <begin position="74"/>
        <end position="100"/>
    </location>
</feature>
<keyword evidence="1" id="KW-0812">Transmembrane</keyword>
<protein>
    <recommendedName>
        <fullName evidence="4">Transmembrane protein</fullName>
    </recommendedName>
</protein>
<accession>A0ABX7GSJ3</accession>
<keyword evidence="3" id="KW-1185">Reference proteome</keyword>
<dbReference type="EMBL" id="CP064030">
    <property type="protein sequence ID" value="QRN53264.1"/>
    <property type="molecule type" value="Genomic_DNA"/>
</dbReference>
<dbReference type="RefSeq" id="WP_188800494.1">
    <property type="nucleotide sequence ID" value="NZ_BMIZ01000002.1"/>
</dbReference>
<evidence type="ECO:0000313" key="2">
    <source>
        <dbReference type="EMBL" id="QRN53264.1"/>
    </source>
</evidence>
<organism evidence="2 3">
    <name type="scientific">Dyella caseinilytica</name>
    <dbReference type="NCBI Taxonomy" id="1849581"/>
    <lineage>
        <taxon>Bacteria</taxon>
        <taxon>Pseudomonadati</taxon>
        <taxon>Pseudomonadota</taxon>
        <taxon>Gammaproteobacteria</taxon>
        <taxon>Lysobacterales</taxon>
        <taxon>Rhodanobacteraceae</taxon>
        <taxon>Dyella</taxon>
    </lineage>
</organism>
<feature type="transmembrane region" description="Helical" evidence="1">
    <location>
        <begin position="12"/>
        <end position="31"/>
    </location>
</feature>
<reference evidence="2 3" key="1">
    <citation type="submission" date="2020-10" db="EMBL/GenBank/DDBJ databases">
        <title>Phylogeny of dyella-like bacteria.</title>
        <authorList>
            <person name="Fu J."/>
        </authorList>
    </citation>
    <scope>NUCLEOTIDE SEQUENCE [LARGE SCALE GENOMIC DNA]</scope>
    <source>
        <strain evidence="2 3">DHOB09</strain>
    </source>
</reference>
<evidence type="ECO:0000256" key="1">
    <source>
        <dbReference type="SAM" id="Phobius"/>
    </source>
</evidence>
<name>A0ABX7GSJ3_9GAMM</name>
<keyword evidence="1" id="KW-1133">Transmembrane helix</keyword>
<evidence type="ECO:0000313" key="3">
    <source>
        <dbReference type="Proteomes" id="UP000663181"/>
    </source>
</evidence>
<keyword evidence="1" id="KW-0472">Membrane</keyword>
<evidence type="ECO:0008006" key="4">
    <source>
        <dbReference type="Google" id="ProtNLM"/>
    </source>
</evidence>
<proteinExistence type="predicted"/>
<feature type="transmembrane region" description="Helical" evidence="1">
    <location>
        <begin position="141"/>
        <end position="160"/>
    </location>
</feature>